<keyword evidence="2" id="KW-0408">Iron</keyword>
<keyword evidence="2" id="KW-0503">Monooxygenase</keyword>
<evidence type="ECO:0000313" key="4">
    <source>
        <dbReference type="Proteomes" id="UP001597097"/>
    </source>
</evidence>
<dbReference type="InterPro" id="IPR017972">
    <property type="entry name" value="Cyt_P450_CS"/>
</dbReference>
<dbReference type="InterPro" id="IPR001128">
    <property type="entry name" value="Cyt_P450"/>
</dbReference>
<dbReference type="EMBL" id="JBHUCM010000018">
    <property type="protein sequence ID" value="MFD1539872.1"/>
    <property type="molecule type" value="Genomic_DNA"/>
</dbReference>
<dbReference type="Pfam" id="PF00067">
    <property type="entry name" value="p450"/>
    <property type="match status" value="1"/>
</dbReference>
<dbReference type="PANTHER" id="PTHR46696">
    <property type="entry name" value="P450, PUTATIVE (EUROFUNG)-RELATED"/>
    <property type="match status" value="1"/>
</dbReference>
<accession>A0ABW4GEU0</accession>
<organism evidence="3 4">
    <name type="scientific">Nonomuraea guangzhouensis</name>
    <dbReference type="NCBI Taxonomy" id="1291555"/>
    <lineage>
        <taxon>Bacteria</taxon>
        <taxon>Bacillati</taxon>
        <taxon>Actinomycetota</taxon>
        <taxon>Actinomycetes</taxon>
        <taxon>Streptosporangiales</taxon>
        <taxon>Streptosporangiaceae</taxon>
        <taxon>Nonomuraea</taxon>
    </lineage>
</organism>
<evidence type="ECO:0000256" key="1">
    <source>
        <dbReference type="ARBA" id="ARBA00010617"/>
    </source>
</evidence>
<evidence type="ECO:0000256" key="2">
    <source>
        <dbReference type="RuleBase" id="RU000461"/>
    </source>
</evidence>
<dbReference type="PANTHER" id="PTHR46696:SF4">
    <property type="entry name" value="BIOTIN BIOSYNTHESIS CYTOCHROME P450"/>
    <property type="match status" value="1"/>
</dbReference>
<keyword evidence="2" id="KW-0479">Metal-binding</keyword>
<dbReference type="RefSeq" id="WP_219533524.1">
    <property type="nucleotide sequence ID" value="NZ_JAHKRM010000018.1"/>
</dbReference>
<dbReference type="PROSITE" id="PS00086">
    <property type="entry name" value="CYTOCHROME_P450"/>
    <property type="match status" value="1"/>
</dbReference>
<reference evidence="4" key="1">
    <citation type="journal article" date="2019" name="Int. J. Syst. Evol. Microbiol.">
        <title>The Global Catalogue of Microorganisms (GCM) 10K type strain sequencing project: providing services to taxonomists for standard genome sequencing and annotation.</title>
        <authorList>
            <consortium name="The Broad Institute Genomics Platform"/>
            <consortium name="The Broad Institute Genome Sequencing Center for Infectious Disease"/>
            <person name="Wu L."/>
            <person name="Ma J."/>
        </authorList>
    </citation>
    <scope>NUCLEOTIDE SEQUENCE [LARGE SCALE GENOMIC DNA]</scope>
    <source>
        <strain evidence="4">CGMCC 1.15399</strain>
    </source>
</reference>
<name>A0ABW4GEU0_9ACTN</name>
<evidence type="ECO:0000313" key="3">
    <source>
        <dbReference type="EMBL" id="MFD1539872.1"/>
    </source>
</evidence>
<keyword evidence="2" id="KW-0560">Oxidoreductase</keyword>
<sequence length="391" mass="43322">MGRVELAYSPYDPAVNEDPYPVYARMRREAPIYHNPELNFWALSRYDDVAAALVDSARYSSDHGPVLDGGVWGPKARTMLSFVATDPPDHTRMRSVIARGFTMRRVAALEPMIRGLARGYVEEGLEKGTFDFARDLSAKLPLDVISELMGVPPSDRAEVRERNNGLLRYHPGSDPSEDGLRNLFSLGGYYASIIAERRKAPRDDLVSVLVADDGLTDEEIVPFMLLLVGAGSETTTHLLNAAWYWAWRNPEQRAAAFGGAIAPWMEESLRYDTPAQGTARRLTEDTVLHGVDLPAGTRMWLLAGSANRDESVFPDPDAYDLGRDTSKLISFGAGRHYCLGASLARMEARVALEELTRLIAPDYEIDTTGIRRTRHGNVRGMLSLPTTVRPA</sequence>
<keyword evidence="2" id="KW-0349">Heme</keyword>
<dbReference type="Proteomes" id="UP001597097">
    <property type="component" value="Unassembled WGS sequence"/>
</dbReference>
<protein>
    <submittedName>
        <fullName evidence="3">Cytochrome P450</fullName>
    </submittedName>
</protein>
<proteinExistence type="inferred from homology"/>
<keyword evidence="4" id="KW-1185">Reference proteome</keyword>
<comment type="caution">
    <text evidence="3">The sequence shown here is derived from an EMBL/GenBank/DDBJ whole genome shotgun (WGS) entry which is preliminary data.</text>
</comment>
<gene>
    <name evidence="3" type="ORF">ACFSJ0_22660</name>
</gene>
<comment type="similarity">
    <text evidence="1 2">Belongs to the cytochrome P450 family.</text>
</comment>